<dbReference type="GO" id="GO:0003700">
    <property type="term" value="F:DNA-binding transcription factor activity"/>
    <property type="evidence" value="ECO:0007669"/>
    <property type="project" value="InterPro"/>
</dbReference>
<feature type="domain" description="HTH marR-type" evidence="6">
    <location>
        <begin position="13"/>
        <end position="143"/>
    </location>
</feature>
<keyword evidence="8" id="KW-1185">Reference proteome</keyword>
<dbReference type="InterPro" id="IPR039422">
    <property type="entry name" value="MarR/SlyA-like"/>
</dbReference>
<evidence type="ECO:0000256" key="3">
    <source>
        <dbReference type="ARBA" id="ARBA00023015"/>
    </source>
</evidence>
<dbReference type="GO" id="GO:0006950">
    <property type="term" value="P:response to stress"/>
    <property type="evidence" value="ECO:0007669"/>
    <property type="project" value="TreeGrafter"/>
</dbReference>
<organism evidence="7 8">
    <name type="scientific">Nocardiopsis ansamitocini</name>
    <dbReference type="NCBI Taxonomy" id="1670832"/>
    <lineage>
        <taxon>Bacteria</taxon>
        <taxon>Bacillati</taxon>
        <taxon>Actinomycetota</taxon>
        <taxon>Actinomycetes</taxon>
        <taxon>Streptosporangiales</taxon>
        <taxon>Nocardiopsidaceae</taxon>
        <taxon>Nocardiopsis</taxon>
    </lineage>
</organism>
<evidence type="ECO:0000256" key="1">
    <source>
        <dbReference type="ARBA" id="ARBA00004496"/>
    </source>
</evidence>
<evidence type="ECO:0000256" key="5">
    <source>
        <dbReference type="ARBA" id="ARBA00023163"/>
    </source>
</evidence>
<comment type="subcellular location">
    <subcellularLocation>
        <location evidence="1">Cytoplasm</location>
    </subcellularLocation>
</comment>
<evidence type="ECO:0000256" key="2">
    <source>
        <dbReference type="ARBA" id="ARBA00022490"/>
    </source>
</evidence>
<accession>A0A9W6P7K2</accession>
<dbReference type="Proteomes" id="UP001165092">
    <property type="component" value="Unassembled WGS sequence"/>
</dbReference>
<keyword evidence="3" id="KW-0805">Transcription regulation</keyword>
<sequence>MVGSDATANLSLDSQLCFSIYSASRALTGVYRELLDELDLTYPQYLVMLVLWEHDALSVKELGASLRLDSGTLSPLLRRLELRGLVRRSRTDNDERIVRVALTEDGIEARRRAEEVPQRVLCSTGLSMEQVRLLKPLLDQLTESVVSAGRDATRTQTVS</sequence>
<comment type="caution">
    <text evidence="7">The sequence shown here is derived from an EMBL/GenBank/DDBJ whole genome shotgun (WGS) entry which is preliminary data.</text>
</comment>
<dbReference type="PANTHER" id="PTHR33164:SF5">
    <property type="entry name" value="ORGANIC HYDROPEROXIDE RESISTANCE TRANSCRIPTIONAL REGULATOR"/>
    <property type="match status" value="1"/>
</dbReference>
<dbReference type="Gene3D" id="1.10.10.10">
    <property type="entry name" value="Winged helix-like DNA-binding domain superfamily/Winged helix DNA-binding domain"/>
    <property type="match status" value="1"/>
</dbReference>
<dbReference type="InterPro" id="IPR036390">
    <property type="entry name" value="WH_DNA-bd_sf"/>
</dbReference>
<dbReference type="InterPro" id="IPR055166">
    <property type="entry name" value="Transc_reg_Sar_Rot_HTH"/>
</dbReference>
<dbReference type="InterPro" id="IPR036388">
    <property type="entry name" value="WH-like_DNA-bd_sf"/>
</dbReference>
<dbReference type="AlphaFoldDB" id="A0A9W6P7K2"/>
<evidence type="ECO:0000313" key="7">
    <source>
        <dbReference type="EMBL" id="GLU48486.1"/>
    </source>
</evidence>
<dbReference type="GO" id="GO:0003677">
    <property type="term" value="F:DNA binding"/>
    <property type="evidence" value="ECO:0007669"/>
    <property type="project" value="UniProtKB-KW"/>
</dbReference>
<dbReference type="EMBL" id="BSQG01000004">
    <property type="protein sequence ID" value="GLU48486.1"/>
    <property type="molecule type" value="Genomic_DNA"/>
</dbReference>
<keyword evidence="4" id="KW-0238">DNA-binding</keyword>
<evidence type="ECO:0000313" key="8">
    <source>
        <dbReference type="Proteomes" id="UP001165092"/>
    </source>
</evidence>
<reference evidence="7" key="1">
    <citation type="submission" date="2023-02" db="EMBL/GenBank/DDBJ databases">
        <title>Nocardiopsis ansamitocini NBRC 112285.</title>
        <authorList>
            <person name="Ichikawa N."/>
            <person name="Sato H."/>
            <person name="Tonouchi N."/>
        </authorList>
    </citation>
    <scope>NUCLEOTIDE SEQUENCE</scope>
    <source>
        <strain evidence="7">NBRC 112285</strain>
    </source>
</reference>
<name>A0A9W6P7K2_9ACTN</name>
<keyword evidence="5" id="KW-0804">Transcription</keyword>
<gene>
    <name evidence="7" type="ORF">Nans01_28370</name>
</gene>
<dbReference type="GO" id="GO:0005737">
    <property type="term" value="C:cytoplasm"/>
    <property type="evidence" value="ECO:0007669"/>
    <property type="project" value="UniProtKB-SubCell"/>
</dbReference>
<evidence type="ECO:0000259" key="6">
    <source>
        <dbReference type="PROSITE" id="PS50995"/>
    </source>
</evidence>
<dbReference type="FunFam" id="1.10.10.10:FF:000163">
    <property type="entry name" value="MarR family transcriptional regulator"/>
    <property type="match status" value="1"/>
</dbReference>
<evidence type="ECO:0000256" key="4">
    <source>
        <dbReference type="ARBA" id="ARBA00023125"/>
    </source>
</evidence>
<keyword evidence="2" id="KW-0963">Cytoplasm</keyword>
<dbReference type="SMART" id="SM00347">
    <property type="entry name" value="HTH_MARR"/>
    <property type="match status" value="1"/>
</dbReference>
<dbReference type="RefSeq" id="WP_285759963.1">
    <property type="nucleotide sequence ID" value="NZ_BSQG01000004.1"/>
</dbReference>
<dbReference type="PANTHER" id="PTHR33164">
    <property type="entry name" value="TRANSCRIPTIONAL REGULATOR, MARR FAMILY"/>
    <property type="match status" value="1"/>
</dbReference>
<dbReference type="PROSITE" id="PS50995">
    <property type="entry name" value="HTH_MARR_2"/>
    <property type="match status" value="1"/>
</dbReference>
<protein>
    <submittedName>
        <fullName evidence="7">MarR family transcriptional regulator</fullName>
    </submittedName>
</protein>
<dbReference type="Pfam" id="PF22381">
    <property type="entry name" value="Staph_reg_Sar_Rot"/>
    <property type="match status" value="1"/>
</dbReference>
<dbReference type="InterPro" id="IPR000835">
    <property type="entry name" value="HTH_MarR-typ"/>
</dbReference>
<dbReference type="PRINTS" id="PR00598">
    <property type="entry name" value="HTHMARR"/>
</dbReference>
<dbReference type="SUPFAM" id="SSF46785">
    <property type="entry name" value="Winged helix' DNA-binding domain"/>
    <property type="match status" value="1"/>
</dbReference>
<proteinExistence type="predicted"/>